<sequence>MRILKMDIISSTIAGDNFIVVNRDLITKLGLNSAVMLCELANERSYYINSGELVGGMFYSTIDNVQKRTGLSRRQQSKAISELKELGVIEVVVKGVPAKRYFKLNESEILKILANKKCAKNQNVQNEHGAPNEHDSLYETDKLAGSKCAGKNNKKNNKKNNNNTKKERKKKESKKTTNYDSIINESIQDESVKKEIYEFIKMRKLIKKPMTDRALKGLISKLNELSSNPVDQAKILERSVINDWQSVYPLPSNNNGYRNNNGYQGNTEVKRDGSDYAEFDL</sequence>
<protein>
    <submittedName>
        <fullName evidence="2">Putative DNA replication protein</fullName>
    </submittedName>
</protein>
<dbReference type="EMBL" id="KJ564038">
    <property type="protein sequence ID" value="AIF54460.1"/>
    <property type="molecule type" value="Genomic_DNA"/>
</dbReference>
<feature type="region of interest" description="Disordered" evidence="1">
    <location>
        <begin position="145"/>
        <end position="177"/>
    </location>
</feature>
<evidence type="ECO:0000313" key="3">
    <source>
        <dbReference type="Proteomes" id="UP000028563"/>
    </source>
</evidence>
<dbReference type="Proteomes" id="UP000028563">
    <property type="component" value="Segment"/>
</dbReference>
<dbReference type="GeneID" id="22110031"/>
<dbReference type="OrthoDB" id="15357at10239"/>
<evidence type="ECO:0000313" key="2">
    <source>
        <dbReference type="EMBL" id="AIF54460.1"/>
    </source>
</evidence>
<organism evidence="2 3">
    <name type="scientific">Lactobacillus phage Ld3</name>
    <dbReference type="NCBI Taxonomy" id="1500735"/>
    <lineage>
        <taxon>Viruses</taxon>
        <taxon>Duplodnaviria</taxon>
        <taxon>Heunggongvirae</taxon>
        <taxon>Uroviricota</taxon>
        <taxon>Caudoviricetes</taxon>
        <taxon>Cequinquevirus</taxon>
        <taxon>Cequinquevirus Ld3</taxon>
    </lineage>
</organism>
<proteinExistence type="predicted"/>
<feature type="compositionally biased region" description="Low complexity" evidence="1">
    <location>
        <begin position="253"/>
        <end position="266"/>
    </location>
</feature>
<name>A0A075KKD0_9CAUD</name>
<evidence type="ECO:0000256" key="1">
    <source>
        <dbReference type="SAM" id="MobiDB-lite"/>
    </source>
</evidence>
<dbReference type="RefSeq" id="YP_009098744.1">
    <property type="nucleotide sequence ID" value="NC_025421.1"/>
</dbReference>
<gene>
    <name evidence="2" type="ORF">LDB3_035</name>
</gene>
<accession>A0A075KKD0</accession>
<reference evidence="2 3" key="1">
    <citation type="journal article" date="2014" name="Appl. Environ. Microbiol.">
        <title>Molecular Characterization of Three Lactobacillus delbrueckii subsp. bulgaricus Phages.</title>
        <authorList>
            <person name="Casey E."/>
            <person name="Mahony J."/>
            <person name="O'Connell-Motherway M."/>
            <person name="Bottacini F."/>
            <person name="Cornelissen A."/>
            <person name="Neve H."/>
            <person name="Heller K.J."/>
            <person name="Noben J.P."/>
            <person name="Dal Bello F."/>
            <person name="van Sinderen D."/>
        </authorList>
    </citation>
    <scope>NUCLEOTIDE SEQUENCE [LARGE SCALE GENOMIC DNA]</scope>
</reference>
<feature type="region of interest" description="Disordered" evidence="1">
    <location>
        <begin position="252"/>
        <end position="281"/>
    </location>
</feature>
<keyword evidence="3" id="KW-1185">Reference proteome</keyword>
<dbReference type="KEGG" id="vg:22110031"/>